<name>A0A6P8RJH0_GEOSA</name>
<dbReference type="GeneID" id="117361974"/>
<dbReference type="InterPro" id="IPR051025">
    <property type="entry name" value="RhoGAP"/>
</dbReference>
<keyword evidence="9" id="KW-0965">Cell junction</keyword>
<dbReference type="InterPro" id="IPR011993">
    <property type="entry name" value="PH-like_dom_sf"/>
</dbReference>
<dbReference type="InterPro" id="IPR008936">
    <property type="entry name" value="Rho_GTPase_activation_prot"/>
</dbReference>
<dbReference type="SUPFAM" id="SSF50729">
    <property type="entry name" value="PH domain-like"/>
    <property type="match status" value="1"/>
</dbReference>
<dbReference type="SMART" id="SM00233">
    <property type="entry name" value="PH"/>
    <property type="match status" value="1"/>
</dbReference>
<feature type="region of interest" description="Disordered" evidence="17">
    <location>
        <begin position="512"/>
        <end position="558"/>
    </location>
</feature>
<dbReference type="GO" id="GO:0001891">
    <property type="term" value="C:phagocytic cup"/>
    <property type="evidence" value="ECO:0007669"/>
    <property type="project" value="TreeGrafter"/>
</dbReference>
<comment type="subcellular location">
    <subcellularLocation>
        <location evidence="2">Cell junction</location>
    </subcellularLocation>
    <subcellularLocation>
        <location evidence="3">Cell projection</location>
    </subcellularLocation>
    <subcellularLocation>
        <location evidence="1">Cytoplasm</location>
        <location evidence="1">Cytoskeleton</location>
    </subcellularLocation>
</comment>
<keyword evidence="10" id="KW-0175">Coiled coil</keyword>
<dbReference type="GO" id="GO:0007015">
    <property type="term" value="P:actin filament organization"/>
    <property type="evidence" value="ECO:0007669"/>
    <property type="project" value="TreeGrafter"/>
</dbReference>
<dbReference type="PANTHER" id="PTHR15228">
    <property type="entry name" value="SPERMATHECAL PHYSIOLOGY VARIANT"/>
    <property type="match status" value="1"/>
</dbReference>
<sequence length="652" mass="73571">MSINQPTSLFLSLARSRSVMAGEHMAGSNQLSSPSSLEWPLKTGWLKKQRSIVKNWQQRYFVLKGQHLYYYKDEEETKPQGCITVQKSTVREVAGNSEDAGKFIFEIIPGIFGDQTRSGQDSCILMASSQAEMEEWVKAIKRVTGAPSGVVFGQRLADTIAYEQKFGEHVVPILMQKCADFILEQGLNEEGVFRLPGQDNQVKQLRDAFDAGERPSFDRTTDVHTVASLFKLYLRELPEPVIPWAQYEDFLSSAQLMSIDEVKGHEELMNQVVLLPRDNYNLLSFICRFLYEIQLNSSVNKMSVDNLATVIGVNLIRPKLEDPVTIMKGTPQIQKLMTAMISHHEKIFPKSKDLPPSLSFQKGGSKKVTIPRSSVGWDAAEDIPPVRAGIISKNQQKDNLDLNRSVSSGLSDGLGPFMRTDDNQYEDGLETWKASPRKRTQTLPTRKCSITSAPQGEMPKSQKGEIFSSDFWTSDFGCQTVSPTEKHKRSLSGDFFSLLDLNRISTYDNVPASRVENTEGNLNSRSNEKETQSPHQQKENSPILGTTEPGTESASSQSLENLLWELRKELAMQKKEYEERIKSLEKENYDVWAKVVRLNEEIEEEKKKYSALEITLRNAQQSKSDTEKRNGILEKEMKGLLKSMSDPGTKAE</sequence>
<dbReference type="Gene3D" id="2.30.29.30">
    <property type="entry name" value="Pleckstrin-homology domain (PH domain)/Phosphotyrosine-binding domain (PTB)"/>
    <property type="match status" value="1"/>
</dbReference>
<dbReference type="FunFam" id="1.10.555.10:FF:000015">
    <property type="entry name" value="rho GTPase-activating protein 25 isoform X1"/>
    <property type="match status" value="1"/>
</dbReference>
<dbReference type="SMART" id="SM00324">
    <property type="entry name" value="RhoGAP"/>
    <property type="match status" value="1"/>
</dbReference>
<dbReference type="PANTHER" id="PTHR15228:SF20">
    <property type="entry name" value="RHO GTPASE-ACTIVATING PROTEIN 25"/>
    <property type="match status" value="1"/>
</dbReference>
<evidence type="ECO:0000256" key="15">
    <source>
        <dbReference type="ARBA" id="ARBA00070253"/>
    </source>
</evidence>
<dbReference type="InterPro" id="IPR001849">
    <property type="entry name" value="PH_domain"/>
</dbReference>
<feature type="compositionally biased region" description="Polar residues" evidence="17">
    <location>
        <begin position="539"/>
        <end position="558"/>
    </location>
</feature>
<keyword evidence="5" id="KW-0217">Developmental protein</keyword>
<feature type="compositionally biased region" description="Basic and acidic residues" evidence="17">
    <location>
        <begin position="526"/>
        <end position="538"/>
    </location>
</feature>
<evidence type="ECO:0000256" key="17">
    <source>
        <dbReference type="SAM" id="MobiDB-lite"/>
    </source>
</evidence>
<dbReference type="GO" id="GO:0051058">
    <property type="term" value="P:negative regulation of small GTPase mediated signal transduction"/>
    <property type="evidence" value="ECO:0007669"/>
    <property type="project" value="TreeGrafter"/>
</dbReference>
<proteinExistence type="predicted"/>
<dbReference type="PROSITE" id="PS50003">
    <property type="entry name" value="PH_DOMAIN"/>
    <property type="match status" value="1"/>
</dbReference>
<dbReference type="AlphaFoldDB" id="A0A6P8RJH0"/>
<dbReference type="GO" id="GO:0005856">
    <property type="term" value="C:cytoskeleton"/>
    <property type="evidence" value="ECO:0007669"/>
    <property type="project" value="UniProtKB-SubCell"/>
</dbReference>
<dbReference type="Pfam" id="PF00620">
    <property type="entry name" value="RhoGAP"/>
    <property type="match status" value="1"/>
</dbReference>
<dbReference type="FunCoup" id="A0A6P8RJH0">
    <property type="interactions" value="372"/>
</dbReference>
<evidence type="ECO:0000256" key="1">
    <source>
        <dbReference type="ARBA" id="ARBA00004245"/>
    </source>
</evidence>
<dbReference type="CDD" id="cd04390">
    <property type="entry name" value="RhoGAP_ARHGAP22_24_25"/>
    <property type="match status" value="1"/>
</dbReference>
<dbReference type="Proteomes" id="UP000515159">
    <property type="component" value="Chromosome 6"/>
</dbReference>
<evidence type="ECO:0000256" key="16">
    <source>
        <dbReference type="ARBA" id="ARBA00083366"/>
    </source>
</evidence>
<feature type="domain" description="Rho-GAP" evidence="19">
    <location>
        <begin position="154"/>
        <end position="348"/>
    </location>
</feature>
<reference evidence="21" key="1">
    <citation type="submission" date="2025-08" db="UniProtKB">
        <authorList>
            <consortium name="RefSeq"/>
        </authorList>
    </citation>
    <scope>IDENTIFICATION</scope>
</reference>
<feature type="region of interest" description="Disordered" evidence="17">
    <location>
        <begin position="619"/>
        <end position="652"/>
    </location>
</feature>
<dbReference type="KEGG" id="gsh:117361974"/>
<evidence type="ECO:0000256" key="7">
    <source>
        <dbReference type="ARBA" id="ARBA00022553"/>
    </source>
</evidence>
<evidence type="ECO:0000256" key="10">
    <source>
        <dbReference type="ARBA" id="ARBA00023054"/>
    </source>
</evidence>
<evidence type="ECO:0000256" key="3">
    <source>
        <dbReference type="ARBA" id="ARBA00004316"/>
    </source>
</evidence>
<dbReference type="FunFam" id="2.30.29.30:FF:000286">
    <property type="entry name" value="PH-protein kinase domain containing protein"/>
    <property type="match status" value="1"/>
</dbReference>
<evidence type="ECO:0000256" key="11">
    <source>
        <dbReference type="ARBA" id="ARBA00023212"/>
    </source>
</evidence>
<keyword evidence="7" id="KW-0597">Phosphoprotein</keyword>
<dbReference type="GO" id="GO:0005096">
    <property type="term" value="F:GTPase activator activity"/>
    <property type="evidence" value="ECO:0007669"/>
    <property type="project" value="UniProtKB-KW"/>
</dbReference>
<evidence type="ECO:0000256" key="14">
    <source>
        <dbReference type="ARBA" id="ARBA00066033"/>
    </source>
</evidence>
<dbReference type="OrthoDB" id="185175at2759"/>
<feature type="compositionally biased region" description="Polar residues" evidence="17">
    <location>
        <begin position="441"/>
        <end position="454"/>
    </location>
</feature>
<keyword evidence="8" id="KW-0221">Differentiation</keyword>
<dbReference type="InParanoid" id="A0A6P8RJH0"/>
<evidence type="ECO:0000256" key="6">
    <source>
        <dbReference type="ARBA" id="ARBA00022490"/>
    </source>
</evidence>
<dbReference type="CDD" id="cd13263">
    <property type="entry name" value="PH_RhoGap25-like"/>
    <property type="match status" value="1"/>
</dbReference>
<keyword evidence="11" id="KW-0206">Cytoskeleton</keyword>
<evidence type="ECO:0000256" key="5">
    <source>
        <dbReference type="ARBA" id="ARBA00022473"/>
    </source>
</evidence>
<evidence type="ECO:0000256" key="9">
    <source>
        <dbReference type="ARBA" id="ARBA00022949"/>
    </source>
</evidence>
<dbReference type="GO" id="GO:0042995">
    <property type="term" value="C:cell projection"/>
    <property type="evidence" value="ECO:0007669"/>
    <property type="project" value="UniProtKB-SubCell"/>
</dbReference>
<protein>
    <recommendedName>
        <fullName evidence="15">Rho GTPase-activating protein 24</fullName>
    </recommendedName>
    <alternativeName>
        <fullName evidence="16">Rho-type GTPase-activating protein 24</fullName>
    </alternativeName>
</protein>
<dbReference type="GO" id="GO:0070161">
    <property type="term" value="C:anchoring junction"/>
    <property type="evidence" value="ECO:0007669"/>
    <property type="project" value="UniProtKB-SubCell"/>
</dbReference>
<dbReference type="RefSeq" id="XP_033803521.1">
    <property type="nucleotide sequence ID" value="XM_033947630.1"/>
</dbReference>
<evidence type="ECO:0000256" key="8">
    <source>
        <dbReference type="ARBA" id="ARBA00022782"/>
    </source>
</evidence>
<dbReference type="GO" id="GO:0006911">
    <property type="term" value="P:phagocytosis, engulfment"/>
    <property type="evidence" value="ECO:0007669"/>
    <property type="project" value="TreeGrafter"/>
</dbReference>
<keyword evidence="4" id="KW-0343">GTPase activation</keyword>
<feature type="domain" description="PH" evidence="18">
    <location>
        <begin position="39"/>
        <end position="145"/>
    </location>
</feature>
<dbReference type="InterPro" id="IPR000198">
    <property type="entry name" value="RhoGAP_dom"/>
</dbReference>
<keyword evidence="20" id="KW-1185">Reference proteome</keyword>
<evidence type="ECO:0000259" key="18">
    <source>
        <dbReference type="PROSITE" id="PS50003"/>
    </source>
</evidence>
<dbReference type="Gene3D" id="1.10.555.10">
    <property type="entry name" value="Rho GTPase activation protein"/>
    <property type="match status" value="1"/>
</dbReference>
<feature type="compositionally biased region" description="Basic and acidic residues" evidence="17">
    <location>
        <begin position="624"/>
        <end position="639"/>
    </location>
</feature>
<dbReference type="SUPFAM" id="SSF48350">
    <property type="entry name" value="GTPase activation domain, GAP"/>
    <property type="match status" value="1"/>
</dbReference>
<evidence type="ECO:0000256" key="4">
    <source>
        <dbReference type="ARBA" id="ARBA00022468"/>
    </source>
</evidence>
<evidence type="ECO:0000256" key="13">
    <source>
        <dbReference type="ARBA" id="ARBA00058502"/>
    </source>
</evidence>
<dbReference type="CTD" id="9938"/>
<dbReference type="GO" id="GO:0007165">
    <property type="term" value="P:signal transduction"/>
    <property type="evidence" value="ECO:0007669"/>
    <property type="project" value="InterPro"/>
</dbReference>
<organism evidence="20 21">
    <name type="scientific">Geotrypetes seraphini</name>
    <name type="common">Gaboon caecilian</name>
    <name type="synonym">Caecilia seraphini</name>
    <dbReference type="NCBI Taxonomy" id="260995"/>
    <lineage>
        <taxon>Eukaryota</taxon>
        <taxon>Metazoa</taxon>
        <taxon>Chordata</taxon>
        <taxon>Craniata</taxon>
        <taxon>Vertebrata</taxon>
        <taxon>Euteleostomi</taxon>
        <taxon>Amphibia</taxon>
        <taxon>Gymnophiona</taxon>
        <taxon>Geotrypetes</taxon>
    </lineage>
</organism>
<comment type="subunit">
    <text evidence="14">Interacts with FLNA.</text>
</comment>
<accession>A0A6P8RJH0</accession>
<evidence type="ECO:0000256" key="2">
    <source>
        <dbReference type="ARBA" id="ARBA00004282"/>
    </source>
</evidence>
<dbReference type="GO" id="GO:0030154">
    <property type="term" value="P:cell differentiation"/>
    <property type="evidence" value="ECO:0007669"/>
    <property type="project" value="UniProtKB-KW"/>
</dbReference>
<keyword evidence="6" id="KW-0963">Cytoplasm</keyword>
<evidence type="ECO:0000259" key="19">
    <source>
        <dbReference type="PROSITE" id="PS50238"/>
    </source>
</evidence>
<feature type="region of interest" description="Disordered" evidence="17">
    <location>
        <begin position="430"/>
        <end position="462"/>
    </location>
</feature>
<comment type="function">
    <text evidence="13">Rho GTPase-activating protein involved in cell polarity, cell morphology and cytoskeletal organization. Acts as a GTPase activator for the Rac-type GTPase by converting it to an inactive GDP-bound state. Controls actin remodeling by inactivating Rac downstream of Rho leading to suppress leading edge protrusion and promotes cell retraction to achieve cellular polarity. Able to suppress RAC1 and CDC42 activity in vitro. Overexpression induces cell rounding with partial or complete disruption of actin stress fibers and formation of membrane ruffles, lamellipodia, and filopodia. Isoform 2 is a vascular cell-specific GAP involved in modulation of angiogenesis.</text>
</comment>
<evidence type="ECO:0000256" key="12">
    <source>
        <dbReference type="ARBA" id="ARBA00023273"/>
    </source>
</evidence>
<gene>
    <name evidence="21" type="primary">ARHGAP25</name>
</gene>
<dbReference type="PROSITE" id="PS50238">
    <property type="entry name" value="RHOGAP"/>
    <property type="match status" value="1"/>
</dbReference>
<evidence type="ECO:0000313" key="20">
    <source>
        <dbReference type="Proteomes" id="UP000515159"/>
    </source>
</evidence>
<evidence type="ECO:0000313" key="21">
    <source>
        <dbReference type="RefSeq" id="XP_033803521.1"/>
    </source>
</evidence>
<dbReference type="Pfam" id="PF00169">
    <property type="entry name" value="PH"/>
    <property type="match status" value="1"/>
</dbReference>
<keyword evidence="12" id="KW-0966">Cell projection</keyword>